<sequence>MLYSLARLLLAPLLRLIYRPVIRGRGNVPRRGPVILASNHLSFIDSIVIALLAPRPVHFLAKDEYFTGTGVKGALTRLFFTAFGCIRVDRRAHRSAQASLGAAEQVLTSGRAFGIYPEGTRSLDGRLYRGRTGVAWLALATGAPVVPVALTGTDRLQPVGQRLPRYHRITVEFGTPLHCIPSQPEMRPAQARRAATDKIVQAIGDLSGQEYAQVYGRTPEAGPRHT</sequence>
<evidence type="ECO:0000256" key="2">
    <source>
        <dbReference type="ARBA" id="ARBA00023315"/>
    </source>
</evidence>
<dbReference type="EMBL" id="BAAASE010000009">
    <property type="protein sequence ID" value="GAA2415168.1"/>
    <property type="molecule type" value="Genomic_DNA"/>
</dbReference>
<gene>
    <name evidence="4" type="ORF">GCM10010255_61630</name>
</gene>
<organism evidence="4 5">
    <name type="scientific">Streptomyces coeruleofuscus</name>
    <dbReference type="NCBI Taxonomy" id="66879"/>
    <lineage>
        <taxon>Bacteria</taxon>
        <taxon>Bacillati</taxon>
        <taxon>Actinomycetota</taxon>
        <taxon>Actinomycetes</taxon>
        <taxon>Kitasatosporales</taxon>
        <taxon>Streptomycetaceae</taxon>
        <taxon>Streptomyces</taxon>
    </lineage>
</organism>
<dbReference type="GO" id="GO:0016746">
    <property type="term" value="F:acyltransferase activity"/>
    <property type="evidence" value="ECO:0007669"/>
    <property type="project" value="UniProtKB-KW"/>
</dbReference>
<dbReference type="PANTHER" id="PTHR10434">
    <property type="entry name" value="1-ACYL-SN-GLYCEROL-3-PHOSPHATE ACYLTRANSFERASE"/>
    <property type="match status" value="1"/>
</dbReference>
<dbReference type="PANTHER" id="PTHR10434:SF11">
    <property type="entry name" value="1-ACYL-SN-GLYCEROL-3-PHOSPHATE ACYLTRANSFERASE"/>
    <property type="match status" value="1"/>
</dbReference>
<comment type="caution">
    <text evidence="4">The sequence shown here is derived from an EMBL/GenBank/DDBJ whole genome shotgun (WGS) entry which is preliminary data.</text>
</comment>
<accession>A0ABP5VYN2</accession>
<keyword evidence="2 4" id="KW-0012">Acyltransferase</keyword>
<keyword evidence="1" id="KW-0808">Transferase</keyword>
<protein>
    <submittedName>
        <fullName evidence="4">Lysophospholipid acyltransferase family protein</fullName>
    </submittedName>
</protein>
<evidence type="ECO:0000259" key="3">
    <source>
        <dbReference type="SMART" id="SM00563"/>
    </source>
</evidence>
<dbReference type="SMART" id="SM00563">
    <property type="entry name" value="PlsC"/>
    <property type="match status" value="1"/>
</dbReference>
<reference evidence="5" key="1">
    <citation type="journal article" date="2019" name="Int. J. Syst. Evol. Microbiol.">
        <title>The Global Catalogue of Microorganisms (GCM) 10K type strain sequencing project: providing services to taxonomists for standard genome sequencing and annotation.</title>
        <authorList>
            <consortium name="The Broad Institute Genomics Platform"/>
            <consortium name="The Broad Institute Genome Sequencing Center for Infectious Disease"/>
            <person name="Wu L."/>
            <person name="Ma J."/>
        </authorList>
    </citation>
    <scope>NUCLEOTIDE SEQUENCE [LARGE SCALE GENOMIC DNA]</scope>
    <source>
        <strain evidence="5">JCM 4358</strain>
    </source>
</reference>
<keyword evidence="5" id="KW-1185">Reference proteome</keyword>
<evidence type="ECO:0000313" key="5">
    <source>
        <dbReference type="Proteomes" id="UP001499986"/>
    </source>
</evidence>
<dbReference type="Proteomes" id="UP001499986">
    <property type="component" value="Unassembled WGS sequence"/>
</dbReference>
<dbReference type="InterPro" id="IPR002123">
    <property type="entry name" value="Plipid/glycerol_acylTrfase"/>
</dbReference>
<proteinExistence type="predicted"/>
<dbReference type="SUPFAM" id="SSF69593">
    <property type="entry name" value="Glycerol-3-phosphate (1)-acyltransferase"/>
    <property type="match status" value="1"/>
</dbReference>
<dbReference type="RefSeq" id="WP_086847096.1">
    <property type="nucleotide sequence ID" value="NZ_BAAASE010000009.1"/>
</dbReference>
<evidence type="ECO:0000256" key="1">
    <source>
        <dbReference type="ARBA" id="ARBA00022679"/>
    </source>
</evidence>
<dbReference type="CDD" id="cd07989">
    <property type="entry name" value="LPLAT_AGPAT-like"/>
    <property type="match status" value="1"/>
</dbReference>
<dbReference type="Pfam" id="PF01553">
    <property type="entry name" value="Acyltransferase"/>
    <property type="match status" value="1"/>
</dbReference>
<evidence type="ECO:0000313" key="4">
    <source>
        <dbReference type="EMBL" id="GAA2415168.1"/>
    </source>
</evidence>
<feature type="domain" description="Phospholipid/glycerol acyltransferase" evidence="3">
    <location>
        <begin position="34"/>
        <end position="153"/>
    </location>
</feature>
<name>A0ABP5VYN2_9ACTN</name>